<dbReference type="CDD" id="cd06261">
    <property type="entry name" value="TM_PBP2"/>
    <property type="match status" value="1"/>
</dbReference>
<feature type="transmembrane region" description="Helical" evidence="7">
    <location>
        <begin position="246"/>
        <end position="264"/>
    </location>
</feature>
<keyword evidence="5 7" id="KW-1133">Transmembrane helix</keyword>
<feature type="transmembrane region" description="Helical" evidence="7">
    <location>
        <begin position="216"/>
        <end position="234"/>
    </location>
</feature>
<evidence type="ECO:0000259" key="9">
    <source>
        <dbReference type="PROSITE" id="PS50928"/>
    </source>
</evidence>
<dbReference type="GO" id="GO:0005886">
    <property type="term" value="C:plasma membrane"/>
    <property type="evidence" value="ECO:0007669"/>
    <property type="project" value="UniProtKB-SubCell"/>
</dbReference>
<dbReference type="PROSITE" id="PS50928">
    <property type="entry name" value="ABC_TM1"/>
    <property type="match status" value="1"/>
</dbReference>
<comment type="caution">
    <text evidence="10">The sequence shown here is derived from an EMBL/GenBank/DDBJ whole genome shotgun (WGS) entry which is preliminary data.</text>
</comment>
<evidence type="ECO:0000256" key="5">
    <source>
        <dbReference type="ARBA" id="ARBA00022989"/>
    </source>
</evidence>
<feature type="compositionally biased region" description="Low complexity" evidence="8">
    <location>
        <begin position="24"/>
        <end position="41"/>
    </location>
</feature>
<dbReference type="InterPro" id="IPR051393">
    <property type="entry name" value="ABC_transporter_permease"/>
</dbReference>
<comment type="subcellular location">
    <subcellularLocation>
        <location evidence="1 7">Cell membrane</location>
        <topology evidence="1 7">Multi-pass membrane protein</topology>
    </subcellularLocation>
</comment>
<dbReference type="SUPFAM" id="SSF161098">
    <property type="entry name" value="MetI-like"/>
    <property type="match status" value="1"/>
</dbReference>
<keyword evidence="4 7" id="KW-0812">Transmembrane</keyword>
<feature type="non-terminal residue" evidence="10">
    <location>
        <position position="421"/>
    </location>
</feature>
<evidence type="ECO:0000256" key="7">
    <source>
        <dbReference type="RuleBase" id="RU363032"/>
    </source>
</evidence>
<name>A0A537IYL3_9BACT</name>
<feature type="transmembrane region" description="Helical" evidence="7">
    <location>
        <begin position="313"/>
        <end position="334"/>
    </location>
</feature>
<evidence type="ECO:0000256" key="8">
    <source>
        <dbReference type="SAM" id="MobiDB-lite"/>
    </source>
</evidence>
<dbReference type="PANTHER" id="PTHR30193">
    <property type="entry name" value="ABC TRANSPORTER PERMEASE PROTEIN"/>
    <property type="match status" value="1"/>
</dbReference>
<protein>
    <submittedName>
        <fullName evidence="10">ABC transporter permease subunit</fullName>
    </submittedName>
</protein>
<keyword evidence="6 7" id="KW-0472">Membrane</keyword>
<evidence type="ECO:0000256" key="4">
    <source>
        <dbReference type="ARBA" id="ARBA00022692"/>
    </source>
</evidence>
<feature type="compositionally biased region" description="Basic residues" evidence="8">
    <location>
        <begin position="69"/>
        <end position="78"/>
    </location>
</feature>
<evidence type="ECO:0000313" key="10">
    <source>
        <dbReference type="EMBL" id="TMI76373.1"/>
    </source>
</evidence>
<evidence type="ECO:0000256" key="3">
    <source>
        <dbReference type="ARBA" id="ARBA00022475"/>
    </source>
</evidence>
<dbReference type="Proteomes" id="UP000318834">
    <property type="component" value="Unassembled WGS sequence"/>
</dbReference>
<feature type="domain" description="ABC transmembrane type-1" evidence="9">
    <location>
        <begin position="276"/>
        <end position="421"/>
    </location>
</feature>
<keyword evidence="3" id="KW-1003">Cell membrane</keyword>
<evidence type="ECO:0000256" key="6">
    <source>
        <dbReference type="ARBA" id="ARBA00023136"/>
    </source>
</evidence>
<reference evidence="10 11" key="1">
    <citation type="journal article" date="2019" name="Nat. Microbiol.">
        <title>Mediterranean grassland soil C-N compound turnover is dependent on rainfall and depth, and is mediated by genomically divergent microorganisms.</title>
        <authorList>
            <person name="Diamond S."/>
            <person name="Andeer P.F."/>
            <person name="Li Z."/>
            <person name="Crits-Christoph A."/>
            <person name="Burstein D."/>
            <person name="Anantharaman K."/>
            <person name="Lane K.R."/>
            <person name="Thomas B.C."/>
            <person name="Pan C."/>
            <person name="Northen T.R."/>
            <person name="Banfield J.F."/>
        </authorList>
    </citation>
    <scope>NUCLEOTIDE SEQUENCE [LARGE SCALE GENOMIC DNA]</scope>
    <source>
        <strain evidence="10">NP_8</strain>
    </source>
</reference>
<evidence type="ECO:0000256" key="1">
    <source>
        <dbReference type="ARBA" id="ARBA00004651"/>
    </source>
</evidence>
<dbReference type="GO" id="GO:0055085">
    <property type="term" value="P:transmembrane transport"/>
    <property type="evidence" value="ECO:0007669"/>
    <property type="project" value="InterPro"/>
</dbReference>
<feature type="compositionally biased region" description="Basic and acidic residues" evidence="8">
    <location>
        <begin position="1"/>
        <end position="20"/>
    </location>
</feature>
<evidence type="ECO:0000313" key="11">
    <source>
        <dbReference type="Proteomes" id="UP000318834"/>
    </source>
</evidence>
<dbReference type="Gene3D" id="1.10.3720.10">
    <property type="entry name" value="MetI-like"/>
    <property type="match status" value="1"/>
</dbReference>
<accession>A0A537IYL3</accession>
<feature type="compositionally biased region" description="Basic and acidic residues" evidence="8">
    <location>
        <begin position="43"/>
        <end position="68"/>
    </location>
</feature>
<feature type="transmembrane region" description="Helical" evidence="7">
    <location>
        <begin position="151"/>
        <end position="173"/>
    </location>
</feature>
<dbReference type="EMBL" id="VBAP01000024">
    <property type="protein sequence ID" value="TMI76373.1"/>
    <property type="molecule type" value="Genomic_DNA"/>
</dbReference>
<organism evidence="10 11">
    <name type="scientific">Candidatus Segetimicrobium genomatis</name>
    <dbReference type="NCBI Taxonomy" id="2569760"/>
    <lineage>
        <taxon>Bacteria</taxon>
        <taxon>Bacillati</taxon>
        <taxon>Candidatus Sysuimicrobiota</taxon>
        <taxon>Candidatus Sysuimicrobiia</taxon>
        <taxon>Candidatus Sysuimicrobiales</taxon>
        <taxon>Candidatus Segetimicrobiaceae</taxon>
        <taxon>Candidatus Segetimicrobium</taxon>
    </lineage>
</organism>
<dbReference type="InterPro" id="IPR035906">
    <property type="entry name" value="MetI-like_sf"/>
</dbReference>
<dbReference type="InterPro" id="IPR000515">
    <property type="entry name" value="MetI-like"/>
</dbReference>
<evidence type="ECO:0000256" key="2">
    <source>
        <dbReference type="ARBA" id="ARBA00022448"/>
    </source>
</evidence>
<comment type="similarity">
    <text evidence="7">Belongs to the binding-protein-dependent transport system permease family.</text>
</comment>
<dbReference type="PANTHER" id="PTHR30193:SF45">
    <property type="entry name" value="ABC TRANSPORTER PERMEASE PROTEIN"/>
    <property type="match status" value="1"/>
</dbReference>
<keyword evidence="2 7" id="KW-0813">Transport</keyword>
<gene>
    <name evidence="10" type="ORF">E6H05_03870</name>
</gene>
<sequence length="421" mass="45370">MAQGRHEPGGRQELSRRDLGQPEQPQHGAGPAHPAEPALPADRPGHRDCQAARQGDQHRAGHERDHRRLGGHHQRTGPRRAAPSLPGESGDSHEVTGESSPSRVSKSVDRPGAEAVSSAPGAGRIRAAASLGAASVRAAASWPVRQATTSFVLPAVLLLFFLSIFPLLVSAYLSLTRFLFVPGGFALRWVGLANYRKLLVGIEQSHFLGVPKPPTVVGWLLFGLAASVLLAFVVRGITSASGRRGVVGRAVFAVVAGAGVWLAVRTLTPGGFPGTLLTTLIYVVVGITVQYWLGLWLAFLCAQEVAGRRFFRVIFLLPMMITPVGIAYTFRILMDLGKGPFAPVWRALGLAEVSWANYAWGARLVVMLGDIWQWTPFMFVVLLAALESLPAELSEAAMVDGAGRWQSFWRISWPQLIPVTS</sequence>
<feature type="region of interest" description="Disordered" evidence="8">
    <location>
        <begin position="1"/>
        <end position="121"/>
    </location>
</feature>
<dbReference type="Pfam" id="PF00528">
    <property type="entry name" value="BPD_transp_1"/>
    <property type="match status" value="1"/>
</dbReference>
<feature type="transmembrane region" description="Helical" evidence="7">
    <location>
        <begin position="276"/>
        <end position="301"/>
    </location>
</feature>
<proteinExistence type="inferred from homology"/>
<dbReference type="AlphaFoldDB" id="A0A537IYL3"/>